<dbReference type="InterPro" id="IPR019142">
    <property type="entry name" value="Dymeclin"/>
</dbReference>
<keyword evidence="6" id="KW-1185">Reference proteome</keyword>
<evidence type="ECO:0000313" key="5">
    <source>
        <dbReference type="EMBL" id="EPS63958.1"/>
    </source>
</evidence>
<evidence type="ECO:0000256" key="3">
    <source>
        <dbReference type="ARBA" id="ARBA00022707"/>
    </source>
</evidence>
<dbReference type="Proteomes" id="UP000015453">
    <property type="component" value="Unassembled WGS sequence"/>
</dbReference>
<organism evidence="5 6">
    <name type="scientific">Genlisea aurea</name>
    <dbReference type="NCBI Taxonomy" id="192259"/>
    <lineage>
        <taxon>Eukaryota</taxon>
        <taxon>Viridiplantae</taxon>
        <taxon>Streptophyta</taxon>
        <taxon>Embryophyta</taxon>
        <taxon>Tracheophyta</taxon>
        <taxon>Spermatophyta</taxon>
        <taxon>Magnoliopsida</taxon>
        <taxon>eudicotyledons</taxon>
        <taxon>Gunneridae</taxon>
        <taxon>Pentapetalae</taxon>
        <taxon>asterids</taxon>
        <taxon>lamiids</taxon>
        <taxon>Lamiales</taxon>
        <taxon>Lentibulariaceae</taxon>
        <taxon>Genlisea</taxon>
    </lineage>
</organism>
<sequence length="403" mass="45044">YSMGGVTSSPRFGVEVRRNDTAEYLLGQFVGEKSLPLVSDYWQKLLALPLDLPWESDRVIRACQLLAMNNCSTRHLAKILIHLAWCLQDCVSSSHDPSSPAFSEALNAVCISSVFLKFLIEESNSDCFEELHLSLDDTETLPNNFSEGKQIESLIMHNVLKFIGTVDVSIGTYLLHQELLNFILIATSTQLLSGPSPGPNDIHPFTDAAMAQEITLVNAVVQKMLLNYINKPHYAPYISFTPWLSEGNETGVKVKVGFAGTNMMQLPFNYLVSIAGEGSSPLAEASLYVLLILINYRKCAFEDHHKDKWENDSSESVKKEEACFYENPFCKALENARDTEFDRNDTEGNAHFLPLVRVPFTSLLDSLGSCLSNENSVMLLYSLVHSNSNFLEYVFVRSDVDTL</sequence>
<dbReference type="EMBL" id="AUSU01005138">
    <property type="protein sequence ID" value="EPS63958.1"/>
    <property type="molecule type" value="Genomic_DNA"/>
</dbReference>
<evidence type="ECO:0000256" key="1">
    <source>
        <dbReference type="ARBA" id="ARBA00010603"/>
    </source>
</evidence>
<gene>
    <name evidence="5" type="ORF">M569_10824</name>
</gene>
<dbReference type="Pfam" id="PF09742">
    <property type="entry name" value="Dymeclin"/>
    <property type="match status" value="1"/>
</dbReference>
<reference evidence="5 6" key="1">
    <citation type="journal article" date="2013" name="BMC Genomics">
        <title>The miniature genome of a carnivorous plant Genlisea aurea contains a low number of genes and short non-coding sequences.</title>
        <authorList>
            <person name="Leushkin E.V."/>
            <person name="Sutormin R.A."/>
            <person name="Nabieva E.R."/>
            <person name="Penin A.A."/>
            <person name="Kondrashov A.S."/>
            <person name="Logacheva M.D."/>
        </authorList>
    </citation>
    <scope>NUCLEOTIDE SEQUENCE [LARGE SCALE GENOMIC DNA]</scope>
</reference>
<keyword evidence="4" id="KW-0449">Lipoprotein</keyword>
<feature type="non-terminal residue" evidence="5">
    <location>
        <position position="403"/>
    </location>
</feature>
<dbReference type="GO" id="GO:0005794">
    <property type="term" value="C:Golgi apparatus"/>
    <property type="evidence" value="ECO:0007669"/>
    <property type="project" value="TreeGrafter"/>
</dbReference>
<name>S8DLW2_9LAMI</name>
<keyword evidence="3" id="KW-0519">Myristate</keyword>
<accession>S8DLW2</accession>
<dbReference type="GO" id="GO:0007030">
    <property type="term" value="P:Golgi organization"/>
    <property type="evidence" value="ECO:0007669"/>
    <property type="project" value="TreeGrafter"/>
</dbReference>
<dbReference type="PANTHER" id="PTHR12895:SF9">
    <property type="entry name" value="DYMECLIN"/>
    <property type="match status" value="1"/>
</dbReference>
<comment type="caution">
    <text evidence="5">The sequence shown here is derived from an EMBL/GenBank/DDBJ whole genome shotgun (WGS) entry which is preliminary data.</text>
</comment>
<evidence type="ECO:0000256" key="4">
    <source>
        <dbReference type="ARBA" id="ARBA00023288"/>
    </source>
</evidence>
<protein>
    <recommendedName>
        <fullName evidence="2">Dymeclin</fullName>
    </recommendedName>
</protein>
<comment type="similarity">
    <text evidence="1">Belongs to the dymeclin family.</text>
</comment>
<feature type="non-terminal residue" evidence="5">
    <location>
        <position position="1"/>
    </location>
</feature>
<evidence type="ECO:0000313" key="6">
    <source>
        <dbReference type="Proteomes" id="UP000015453"/>
    </source>
</evidence>
<proteinExistence type="inferred from homology"/>
<evidence type="ECO:0000256" key="2">
    <source>
        <dbReference type="ARBA" id="ARBA00015736"/>
    </source>
</evidence>
<dbReference type="PANTHER" id="PTHR12895">
    <property type="entry name" value="DYMECLIN"/>
    <property type="match status" value="1"/>
</dbReference>
<dbReference type="AlphaFoldDB" id="S8DLW2"/>
<dbReference type="OrthoDB" id="10253409at2759"/>